<dbReference type="RefSeq" id="WP_271886295.1">
    <property type="nucleotide sequence ID" value="NZ_CP067136.1"/>
</dbReference>
<dbReference type="Gene3D" id="2.60.40.1880">
    <property type="entry name" value="Invasion associated locus B (IalB) protein"/>
    <property type="match status" value="1"/>
</dbReference>
<evidence type="ECO:0000256" key="1">
    <source>
        <dbReference type="SAM" id="MobiDB-lite"/>
    </source>
</evidence>
<reference evidence="3 4" key="1">
    <citation type="submission" date="2021-01" db="EMBL/GenBank/DDBJ databases">
        <title>Biogeographic distribution of Paracoccus.</title>
        <authorList>
            <person name="Hollensteiner J."/>
            <person name="Leineberger J."/>
            <person name="Brinkhoff T."/>
            <person name="Daniel R."/>
        </authorList>
    </citation>
    <scope>NUCLEOTIDE SEQUENCE [LARGE SCALE GENOMIC DNA]</scope>
    <source>
        <strain evidence="3 4">KCTC 22803</strain>
    </source>
</reference>
<dbReference type="InterPro" id="IPR038696">
    <property type="entry name" value="IalB_sf"/>
</dbReference>
<protein>
    <submittedName>
        <fullName evidence="3">Invasion associated locus B family protein</fullName>
    </submittedName>
</protein>
<dbReference type="Pfam" id="PF06776">
    <property type="entry name" value="IalB"/>
    <property type="match status" value="1"/>
</dbReference>
<sequence>MPIKHSQALIAALALIAAPAFAQDATPEQAPAEAPAEAQAEAPAEQPAAEAETQAAETATEAAPAEAEAGAAPAAEAPAEAGDTAASAGESQVGQYYAKSTNGDWTTRCIRAGQGKDPCELYQLMKDNEGNSVAEITLIPLKNGEIAAGATLIAPLETDLIQGLGLGIDNAQARAYPFSFCAPVGCVARIGFTAGELSSLKRGNVAKVSLRPFGANTDEPVQLQLSLAGFTAAFDELQTYAAAPAPAADAEPAPAN</sequence>
<evidence type="ECO:0000313" key="4">
    <source>
        <dbReference type="Proteomes" id="UP001219349"/>
    </source>
</evidence>
<accession>A0ABY7SMP9</accession>
<proteinExistence type="predicted"/>
<evidence type="ECO:0000313" key="3">
    <source>
        <dbReference type="EMBL" id="WCR07767.1"/>
    </source>
</evidence>
<feature type="compositionally biased region" description="Low complexity" evidence="1">
    <location>
        <begin position="26"/>
        <end position="86"/>
    </location>
</feature>
<keyword evidence="2" id="KW-0732">Signal</keyword>
<evidence type="ECO:0000256" key="2">
    <source>
        <dbReference type="SAM" id="SignalP"/>
    </source>
</evidence>
<dbReference type="InterPro" id="IPR010642">
    <property type="entry name" value="Invasion_prot_B"/>
</dbReference>
<dbReference type="Proteomes" id="UP001219349">
    <property type="component" value="Chromosome"/>
</dbReference>
<organism evidence="3 4">
    <name type="scientific">Paracoccus fistulariae</name>
    <dbReference type="NCBI Taxonomy" id="658446"/>
    <lineage>
        <taxon>Bacteria</taxon>
        <taxon>Pseudomonadati</taxon>
        <taxon>Pseudomonadota</taxon>
        <taxon>Alphaproteobacteria</taxon>
        <taxon>Rhodobacterales</taxon>
        <taxon>Paracoccaceae</taxon>
        <taxon>Paracoccus</taxon>
    </lineage>
</organism>
<feature type="signal peptide" evidence="2">
    <location>
        <begin position="1"/>
        <end position="22"/>
    </location>
</feature>
<feature type="region of interest" description="Disordered" evidence="1">
    <location>
        <begin position="26"/>
        <end position="91"/>
    </location>
</feature>
<gene>
    <name evidence="3" type="ORF">JHX87_02730</name>
</gene>
<dbReference type="EMBL" id="CP067136">
    <property type="protein sequence ID" value="WCR07767.1"/>
    <property type="molecule type" value="Genomic_DNA"/>
</dbReference>
<feature type="chain" id="PRO_5046841082" evidence="2">
    <location>
        <begin position="23"/>
        <end position="256"/>
    </location>
</feature>
<name>A0ABY7SMP9_9RHOB</name>
<keyword evidence="4" id="KW-1185">Reference proteome</keyword>